<dbReference type="Proteomes" id="UP001057402">
    <property type="component" value="Chromosome 4"/>
</dbReference>
<name>A0ACB9R9W2_9MYRT</name>
<reference evidence="2" key="1">
    <citation type="journal article" date="2023" name="Front. Plant Sci.">
        <title>Chromosomal-level genome assembly of Melastoma candidum provides insights into trichome evolution.</title>
        <authorList>
            <person name="Zhong Y."/>
            <person name="Wu W."/>
            <person name="Sun C."/>
            <person name="Zou P."/>
            <person name="Liu Y."/>
            <person name="Dai S."/>
            <person name="Zhou R."/>
        </authorList>
    </citation>
    <scope>NUCLEOTIDE SEQUENCE [LARGE SCALE GENOMIC DNA]</scope>
</reference>
<keyword evidence="2" id="KW-1185">Reference proteome</keyword>
<dbReference type="EMBL" id="CM042883">
    <property type="protein sequence ID" value="KAI4375293.1"/>
    <property type="molecule type" value="Genomic_DNA"/>
</dbReference>
<gene>
    <name evidence="1" type="ORF">MLD38_013178</name>
</gene>
<accession>A0ACB9R9W2</accession>
<proteinExistence type="predicted"/>
<evidence type="ECO:0000313" key="1">
    <source>
        <dbReference type="EMBL" id="KAI4375293.1"/>
    </source>
</evidence>
<organism evidence="1 2">
    <name type="scientific">Melastoma candidum</name>
    <dbReference type="NCBI Taxonomy" id="119954"/>
    <lineage>
        <taxon>Eukaryota</taxon>
        <taxon>Viridiplantae</taxon>
        <taxon>Streptophyta</taxon>
        <taxon>Embryophyta</taxon>
        <taxon>Tracheophyta</taxon>
        <taxon>Spermatophyta</taxon>
        <taxon>Magnoliopsida</taxon>
        <taxon>eudicotyledons</taxon>
        <taxon>Gunneridae</taxon>
        <taxon>Pentapetalae</taxon>
        <taxon>rosids</taxon>
        <taxon>malvids</taxon>
        <taxon>Myrtales</taxon>
        <taxon>Melastomataceae</taxon>
        <taxon>Melastomatoideae</taxon>
        <taxon>Melastomateae</taxon>
        <taxon>Melastoma</taxon>
    </lineage>
</organism>
<comment type="caution">
    <text evidence="1">The sequence shown here is derived from an EMBL/GenBank/DDBJ whole genome shotgun (WGS) entry which is preliminary data.</text>
</comment>
<sequence length="682" mass="77514">MPLRFAPSPPSSSSSSLIQSFPLPTPFFLHPNRHPINQTQTHLAVSPVSSSSSSPPAQSPVASSRRKDVWRRRPGSPPLPSRFRRASPHIDHSVDMEELLAEISGTADARQLFAVMSPYKERQLSIRFLVSVLSRETDYRRSIALLDWILEEARYTPSVFAYNVVIRNCLRSGQFDVAHGLFEEMRLHGLAPDKYTYSMLITHFGKAGMFDESLAWLQKMEKDRVPGDLVLYSNLIELSRKLKDYSKAISVFSRLRSAGITPDLVMFNTMINVFGKAKLFQESRLLLSEMREAGVVPDTVSYSTLLYVYVENDKFVEALSVFKEMKDAQCPLDLTTCNIMIDVYGQLDMVKEADRLFWSMRKMRIEPNVVSYNTLLSVYGEAELFGEALHLFRLMQRKDIEQNVVTYNTMMKIYGKSLEHDKATNLIQEMQNRGIEPNAITYSTIIYIWGKAGKLDRAAILFQDLRSSGVKIDQVLYQTMIVAYERAGLVAHAKRLLHELRRPDNGNIPRETAVTILARAGRLEEATWVFRQAFDAGEIKDIAAFGCMIELFSRNRRHVNVIEVFEKMRGVGFFPDSEIIALVLNAYGKLGSFEKADDLYREMEEVGCAFVDEVHFQMLSLYGARKELGTVEALFEKLRCDPNVNAKELHLVVAGVYERAGRGEDASRIMRGLRGVPKYLTT</sequence>
<protein>
    <submittedName>
        <fullName evidence="1">Uncharacterized protein</fullName>
    </submittedName>
</protein>
<evidence type="ECO:0000313" key="2">
    <source>
        <dbReference type="Proteomes" id="UP001057402"/>
    </source>
</evidence>